<dbReference type="AlphaFoldDB" id="A0A1I4UR20"/>
<evidence type="ECO:0000313" key="1">
    <source>
        <dbReference type="EMBL" id="SFM91391.1"/>
    </source>
</evidence>
<reference evidence="1 2" key="1">
    <citation type="submission" date="2016-10" db="EMBL/GenBank/DDBJ databases">
        <authorList>
            <person name="de Groot N.N."/>
        </authorList>
    </citation>
    <scope>NUCLEOTIDE SEQUENCE [LARGE SCALE GENOMIC DNA]</scope>
    <source>
        <strain evidence="1 2">DSM 9990</strain>
    </source>
</reference>
<sequence length="118" mass="12930">MLLLPVLPYKDLSQCYYRKDGGSGKSEVVTRQAHPGTAEDVLRLIEETRRHQKPGKVSSRQFRLLTALFEVAERIGLRHIINRSVPGKVCGISAGDFVLIAAIHCVGNHHSKAGAGMV</sequence>
<proteinExistence type="predicted"/>
<protein>
    <submittedName>
        <fullName evidence="1">Uncharacterized protein</fullName>
    </submittedName>
</protein>
<gene>
    <name evidence="1" type="ORF">SAMN05660836_01950</name>
</gene>
<dbReference type="RefSeq" id="WP_093395375.1">
    <property type="nucleotide sequence ID" value="NZ_FOUU01000006.1"/>
</dbReference>
<dbReference type="Proteomes" id="UP000199611">
    <property type="component" value="Unassembled WGS sequence"/>
</dbReference>
<name>A0A1I4UR20_9BACT</name>
<evidence type="ECO:0000313" key="2">
    <source>
        <dbReference type="Proteomes" id="UP000199611"/>
    </source>
</evidence>
<accession>A0A1I4UR20</accession>
<dbReference type="EMBL" id="FOUU01000006">
    <property type="protein sequence ID" value="SFM91391.1"/>
    <property type="molecule type" value="Genomic_DNA"/>
</dbReference>
<dbReference type="OrthoDB" id="1802403at2"/>
<keyword evidence="2" id="KW-1185">Reference proteome</keyword>
<organism evidence="1 2">
    <name type="scientific">Thermodesulforhabdus norvegica</name>
    <dbReference type="NCBI Taxonomy" id="39841"/>
    <lineage>
        <taxon>Bacteria</taxon>
        <taxon>Pseudomonadati</taxon>
        <taxon>Thermodesulfobacteriota</taxon>
        <taxon>Syntrophobacteria</taxon>
        <taxon>Syntrophobacterales</taxon>
        <taxon>Thermodesulforhabdaceae</taxon>
        <taxon>Thermodesulforhabdus</taxon>
    </lineage>
</organism>